<dbReference type="SUPFAM" id="SSF49584">
    <property type="entry name" value="Periplasmic chaperone C-domain"/>
    <property type="match status" value="1"/>
</dbReference>
<evidence type="ECO:0000256" key="2">
    <source>
        <dbReference type="ARBA" id="ARBA00007399"/>
    </source>
</evidence>
<dbReference type="InterPro" id="IPR001829">
    <property type="entry name" value="Pili_assmbl_chaperone_bac"/>
</dbReference>
<feature type="domain" description="Pili assembly chaperone N-terminal" evidence="6">
    <location>
        <begin position="24"/>
        <end position="140"/>
    </location>
</feature>
<comment type="similarity">
    <text evidence="2">Belongs to the periplasmic pilus chaperone family.</text>
</comment>
<dbReference type="EMBL" id="VBVZ01000328">
    <property type="protein sequence ID" value="TLG89858.1"/>
    <property type="molecule type" value="Genomic_DNA"/>
</dbReference>
<comment type="subcellular location">
    <subcellularLocation>
        <location evidence="1">Periplasm</location>
    </subcellularLocation>
</comment>
<protein>
    <submittedName>
        <fullName evidence="8">Molecular chaperone</fullName>
    </submittedName>
</protein>
<keyword evidence="5" id="KW-0143">Chaperone</keyword>
<comment type="caution">
    <text evidence="8">The sequence shown here is derived from an EMBL/GenBank/DDBJ whole genome shotgun (WGS) entry which is preliminary data.</text>
</comment>
<gene>
    <name evidence="8" type="ORF">FEM54_20245</name>
</gene>
<keyword evidence="3" id="KW-0732">Signal</keyword>
<evidence type="ECO:0000259" key="6">
    <source>
        <dbReference type="Pfam" id="PF00345"/>
    </source>
</evidence>
<dbReference type="InterPro" id="IPR050643">
    <property type="entry name" value="Periplasmic_pilus_chap"/>
</dbReference>
<dbReference type="PRINTS" id="PR00969">
    <property type="entry name" value="CHAPERONPILI"/>
</dbReference>
<evidence type="ECO:0000256" key="1">
    <source>
        <dbReference type="ARBA" id="ARBA00004418"/>
    </source>
</evidence>
<dbReference type="SUPFAM" id="SSF49354">
    <property type="entry name" value="PapD-like"/>
    <property type="match status" value="1"/>
</dbReference>
<evidence type="ECO:0000313" key="8">
    <source>
        <dbReference type="EMBL" id="TLG89858.1"/>
    </source>
</evidence>
<evidence type="ECO:0000256" key="4">
    <source>
        <dbReference type="ARBA" id="ARBA00022764"/>
    </source>
</evidence>
<dbReference type="PANTHER" id="PTHR30251">
    <property type="entry name" value="PILUS ASSEMBLY CHAPERONE"/>
    <property type="match status" value="1"/>
</dbReference>
<dbReference type="InterPro" id="IPR016147">
    <property type="entry name" value="Pili_assmbl_chaperone_N"/>
</dbReference>
<dbReference type="InterPro" id="IPR013783">
    <property type="entry name" value="Ig-like_fold"/>
</dbReference>
<evidence type="ECO:0000313" key="9">
    <source>
        <dbReference type="Proteomes" id="UP000304941"/>
    </source>
</evidence>
<evidence type="ECO:0000256" key="5">
    <source>
        <dbReference type="ARBA" id="ARBA00023186"/>
    </source>
</evidence>
<organism evidence="8 9">
    <name type="scientific">Pseudomonas edaphica</name>
    <dbReference type="NCBI Taxonomy" id="2006980"/>
    <lineage>
        <taxon>Bacteria</taxon>
        <taxon>Pseudomonadati</taxon>
        <taxon>Pseudomonadota</taxon>
        <taxon>Gammaproteobacteria</taxon>
        <taxon>Pseudomonadales</taxon>
        <taxon>Pseudomonadaceae</taxon>
        <taxon>Pseudomonas</taxon>
    </lineage>
</organism>
<evidence type="ECO:0000256" key="3">
    <source>
        <dbReference type="ARBA" id="ARBA00022729"/>
    </source>
</evidence>
<reference evidence="8 9" key="1">
    <citation type="submission" date="2019-05" db="EMBL/GenBank/DDBJ databases">
        <title>Pseudomonas edaphica sp. nov., isolated from rhizospheric soil of Cistus ladanifer L. in Spain.</title>
        <authorList>
            <person name="Peix A."/>
        </authorList>
    </citation>
    <scope>NUCLEOTIDE SEQUENCE [LARGE SCALE GENOMIC DNA]</scope>
    <source>
        <strain evidence="8 9">RD25</strain>
    </source>
</reference>
<dbReference type="InterPro" id="IPR008962">
    <property type="entry name" value="PapD-like_sf"/>
</dbReference>
<keyword evidence="9" id="KW-1185">Reference proteome</keyword>
<dbReference type="Proteomes" id="UP000304941">
    <property type="component" value="Unassembled WGS sequence"/>
</dbReference>
<name>A0ABY2U161_9PSED</name>
<sequence length="239" mass="26313">MKNAYSRYWLAGIILLFSGIAQAGITLGGTRVIYPQKLKEASIMVKNDADRDIMIQSWLEPDSKNTDQDVPFALTPSLSRLGGNKQQSLRIFYAGKGLPSDKESVFWLSVQEIPQKSEANNTLQIAVRQRIKLFYRPTDLSGTPEESVKFLKWQLLSEGGKRWLLVSNNSVYYASFGAVSLEYKGARHPVNAEMVAPGATGKFLVEGAGAIPANAQIVVEFNAINDYGVPVKNLANISN</sequence>
<dbReference type="InterPro" id="IPR016148">
    <property type="entry name" value="Pili_assmbl_chaperone_C"/>
</dbReference>
<feature type="domain" description="Pili assembly chaperone C-terminal" evidence="7">
    <location>
        <begin position="166"/>
        <end position="229"/>
    </location>
</feature>
<proteinExistence type="inferred from homology"/>
<dbReference type="InterPro" id="IPR036316">
    <property type="entry name" value="Pili_assmbl_chap_C_dom_sf"/>
</dbReference>
<dbReference type="Pfam" id="PF02753">
    <property type="entry name" value="PapD_C"/>
    <property type="match status" value="1"/>
</dbReference>
<keyword evidence="4" id="KW-0574">Periplasm</keyword>
<dbReference type="Pfam" id="PF00345">
    <property type="entry name" value="PapD_N"/>
    <property type="match status" value="1"/>
</dbReference>
<accession>A0ABY2U161</accession>
<dbReference type="RefSeq" id="WP_104912371.1">
    <property type="nucleotide sequence ID" value="NZ_VBVZ01000328.1"/>
</dbReference>
<dbReference type="Gene3D" id="2.60.40.10">
    <property type="entry name" value="Immunoglobulins"/>
    <property type="match status" value="2"/>
</dbReference>
<dbReference type="PANTHER" id="PTHR30251:SF2">
    <property type="entry name" value="FIMBRIAL CHAPERONE YADV-RELATED"/>
    <property type="match status" value="1"/>
</dbReference>
<evidence type="ECO:0000259" key="7">
    <source>
        <dbReference type="Pfam" id="PF02753"/>
    </source>
</evidence>